<dbReference type="PANTHER" id="PTHR36566:SF1">
    <property type="entry name" value="PYRIDINIUM-3,5-BISTHIOCARBOXYLIC ACID MONONUCLEOTIDE NICKEL INSERTION PROTEIN"/>
    <property type="match status" value="1"/>
</dbReference>
<evidence type="ECO:0000313" key="2">
    <source>
        <dbReference type="EMBL" id="QOV21024.1"/>
    </source>
</evidence>
<evidence type="ECO:0000256" key="1">
    <source>
        <dbReference type="ARBA" id="ARBA00022596"/>
    </source>
</evidence>
<dbReference type="Proteomes" id="UP000593601">
    <property type="component" value="Chromosome"/>
</dbReference>
<organism evidence="2 3">
    <name type="scientific">Blautia liquoris</name>
    <dbReference type="NCBI Taxonomy" id="2779518"/>
    <lineage>
        <taxon>Bacteria</taxon>
        <taxon>Bacillati</taxon>
        <taxon>Bacillota</taxon>
        <taxon>Clostridia</taxon>
        <taxon>Lachnospirales</taxon>
        <taxon>Lachnospiraceae</taxon>
        <taxon>Blautia</taxon>
    </lineage>
</organism>
<name>A0A7M2RM19_9FIRM</name>
<reference evidence="2 3" key="1">
    <citation type="submission" date="2020-10" db="EMBL/GenBank/DDBJ databases">
        <title>Blautia liquoris sp.nov., isolated from the mud in a fermentation cellar used for the production of Chinese strong-flavoured liquor.</title>
        <authorList>
            <person name="Lu L."/>
        </authorList>
    </citation>
    <scope>NUCLEOTIDE SEQUENCE [LARGE SCALE GENOMIC DNA]</scope>
    <source>
        <strain evidence="2 3">LZLJ-3</strain>
    </source>
</reference>
<dbReference type="Pfam" id="PF01969">
    <property type="entry name" value="Ni_insertion"/>
    <property type="match status" value="1"/>
</dbReference>
<protein>
    <submittedName>
        <fullName evidence="2">LarC family nickel insertion protein</fullName>
    </submittedName>
</protein>
<accession>A0A7M2RM19</accession>
<dbReference type="EMBL" id="CP063304">
    <property type="protein sequence ID" value="QOV21024.1"/>
    <property type="molecule type" value="Genomic_DNA"/>
</dbReference>
<proteinExistence type="predicted"/>
<sequence>MGAAGDMLLASLYELMDDQESFTQKLSDLSIPGVSYKPIKGKTCNIVGTRMCVDIHGEEEESVDIDVVDIDGHRSESNHEHSHEKKHNHAHHGFHQVSDFISHLPIDQKVISDAISVYEKLRNAEAAVHGMPVDQIHFHEVGTLDAIADVIGVCLAIAEINPDVVICSPVNVGSGQVRCAHGTMPVPAPATAELLKGIPIYSNGIRGELCTPTGAALLTYFADNFGPMPKMSYNKIGYGIGKKKFEAANCVRSFLGKEGDR</sequence>
<dbReference type="AlphaFoldDB" id="A0A7M2RM19"/>
<dbReference type="InterPro" id="IPR002822">
    <property type="entry name" value="Ni_insertion"/>
</dbReference>
<keyword evidence="1" id="KW-0533">Nickel</keyword>
<dbReference type="KEGG" id="bliq:INP51_10645"/>
<gene>
    <name evidence="2" type="ORF">INP51_10645</name>
</gene>
<dbReference type="PANTHER" id="PTHR36566">
    <property type="entry name" value="NICKEL INSERTION PROTEIN-RELATED"/>
    <property type="match status" value="1"/>
</dbReference>
<evidence type="ECO:0000313" key="3">
    <source>
        <dbReference type="Proteomes" id="UP000593601"/>
    </source>
</evidence>
<keyword evidence="3" id="KW-1185">Reference proteome</keyword>